<comment type="caution">
    <text evidence="2">The sequence shown here is derived from an EMBL/GenBank/DDBJ whole genome shotgun (WGS) entry which is preliminary data.</text>
</comment>
<name>A0ABN1K0F6_9BURK</name>
<organism evidence="2 3">
    <name type="scientific">Ideonella azotifigens</name>
    <dbReference type="NCBI Taxonomy" id="513160"/>
    <lineage>
        <taxon>Bacteria</taxon>
        <taxon>Pseudomonadati</taxon>
        <taxon>Pseudomonadota</taxon>
        <taxon>Betaproteobacteria</taxon>
        <taxon>Burkholderiales</taxon>
        <taxon>Sphaerotilaceae</taxon>
        <taxon>Ideonella</taxon>
    </lineage>
</organism>
<evidence type="ECO:0000256" key="1">
    <source>
        <dbReference type="SAM" id="MobiDB-lite"/>
    </source>
</evidence>
<gene>
    <name evidence="2" type="ORF">GCM10009107_22760</name>
</gene>
<accession>A0ABN1K0F6</accession>
<protein>
    <submittedName>
        <fullName evidence="2">Uncharacterized protein</fullName>
    </submittedName>
</protein>
<keyword evidence="3" id="KW-1185">Reference proteome</keyword>
<evidence type="ECO:0000313" key="3">
    <source>
        <dbReference type="Proteomes" id="UP001500279"/>
    </source>
</evidence>
<reference evidence="2 3" key="1">
    <citation type="journal article" date="2019" name="Int. J. Syst. Evol. Microbiol.">
        <title>The Global Catalogue of Microorganisms (GCM) 10K type strain sequencing project: providing services to taxonomists for standard genome sequencing and annotation.</title>
        <authorList>
            <consortium name="The Broad Institute Genomics Platform"/>
            <consortium name="The Broad Institute Genome Sequencing Center for Infectious Disease"/>
            <person name="Wu L."/>
            <person name="Ma J."/>
        </authorList>
    </citation>
    <scope>NUCLEOTIDE SEQUENCE [LARGE SCALE GENOMIC DNA]</scope>
    <source>
        <strain evidence="2 3">JCM 15503</strain>
    </source>
</reference>
<evidence type="ECO:0000313" key="2">
    <source>
        <dbReference type="EMBL" id="GAA0750675.1"/>
    </source>
</evidence>
<dbReference type="EMBL" id="BAAAEW010000011">
    <property type="protein sequence ID" value="GAA0750675.1"/>
    <property type="molecule type" value="Genomic_DNA"/>
</dbReference>
<feature type="region of interest" description="Disordered" evidence="1">
    <location>
        <begin position="61"/>
        <end position="95"/>
    </location>
</feature>
<sequence length="95" mass="10015">MTANDKEPMAYATATASREVAMSIEAGDGETAHRNEIPGVECKLPDRPAWLASALKTCANASPGNTEALPAGDYHPGLQPPPRLHRPGRRAAGVR</sequence>
<proteinExistence type="predicted"/>
<dbReference type="Proteomes" id="UP001500279">
    <property type="component" value="Unassembled WGS sequence"/>
</dbReference>